<dbReference type="PROSITE" id="PS50013">
    <property type="entry name" value="CHROMO_2"/>
    <property type="match status" value="2"/>
</dbReference>
<feature type="region of interest" description="Disordered" evidence="2">
    <location>
        <begin position="1"/>
        <end position="34"/>
    </location>
</feature>
<dbReference type="InterPro" id="IPR023780">
    <property type="entry name" value="Chromo_domain"/>
</dbReference>
<reference evidence="5 6" key="1">
    <citation type="submission" date="2023-08" db="EMBL/GenBank/DDBJ databases">
        <title>Black Yeasts Isolated from many extreme environments.</title>
        <authorList>
            <person name="Coleine C."/>
            <person name="Stajich J.E."/>
            <person name="Selbmann L."/>
        </authorList>
    </citation>
    <scope>NUCLEOTIDE SEQUENCE [LARGE SCALE GENOMIC DNA]</scope>
    <source>
        <strain evidence="5 6">CCFEE 5792</strain>
    </source>
</reference>
<feature type="domain" description="Chromo" evidence="4">
    <location>
        <begin position="348"/>
        <end position="401"/>
    </location>
</feature>
<dbReference type="PANTHER" id="PTHR42069:SF1">
    <property type="entry name" value="MARVEL DOMAIN-CONTAINING PROTEIN"/>
    <property type="match status" value="1"/>
</dbReference>
<dbReference type="SMART" id="SM00298">
    <property type="entry name" value="CHROMO"/>
    <property type="match status" value="2"/>
</dbReference>
<dbReference type="CDD" id="cd00024">
    <property type="entry name" value="CD_CSD"/>
    <property type="match status" value="2"/>
</dbReference>
<dbReference type="InterPro" id="IPR016197">
    <property type="entry name" value="Chromo-like_dom_sf"/>
</dbReference>
<evidence type="ECO:0000313" key="5">
    <source>
        <dbReference type="EMBL" id="KAK5056584.1"/>
    </source>
</evidence>
<proteinExistence type="predicted"/>
<gene>
    <name evidence="5" type="ORF">LTR84_012116</name>
</gene>
<evidence type="ECO:0000256" key="3">
    <source>
        <dbReference type="SAM" id="Phobius"/>
    </source>
</evidence>
<evidence type="ECO:0000259" key="4">
    <source>
        <dbReference type="PROSITE" id="PS50013"/>
    </source>
</evidence>
<feature type="domain" description="Chromo" evidence="4">
    <location>
        <begin position="291"/>
        <end position="329"/>
    </location>
</feature>
<feature type="transmembrane region" description="Helical" evidence="3">
    <location>
        <begin position="112"/>
        <end position="138"/>
    </location>
</feature>
<keyword evidence="3" id="KW-0812">Transmembrane</keyword>
<comment type="caution">
    <text evidence="5">The sequence shown here is derived from an EMBL/GenBank/DDBJ whole genome shotgun (WGS) entry which is preliminary data.</text>
</comment>
<sequence length="401" mass="44794">MSNAAYRDQIPQGEDNETDSKSLLQGKQPVRDRGGPSAFFKRTMSIHHSAKSHLPSPKGSLLVSRTRLTLRILSLILSFALVVTLGHAIGVYNSTKNDQVNDEPLWPSGLKMTPTILLLSAAAVGTALSATICIASFSAIVRHITNVGNMFTLVVSSICLILWIVVAIVYKVDDLKPEEHWDLLSFACSRRHALTDSPANLHSMCTQMRYAWWGALAIGLLEIGAVATLVLGYGILRKSKGVYARVEEDGLEKQRPGRKVSFQLSNLAKFRSGAEKSAPPPVKVNKGHEYWAVENVLKSRTLPGGTTQYLIHWKGLSEDSDSWEPEESLSPEWIEFFKQQRGGENEYWEVEEILDSRMRQPGTMEYLIRWQGYSPSHDCWVTENNLTKESVQHFKEGREGA</sequence>
<evidence type="ECO:0000256" key="2">
    <source>
        <dbReference type="SAM" id="MobiDB-lite"/>
    </source>
</evidence>
<accession>A0AAV9NGA7</accession>
<dbReference type="RefSeq" id="XP_064708300.1">
    <property type="nucleotide sequence ID" value="XM_064855640.1"/>
</dbReference>
<keyword evidence="3" id="KW-1133">Transmembrane helix</keyword>
<evidence type="ECO:0000313" key="6">
    <source>
        <dbReference type="Proteomes" id="UP001358417"/>
    </source>
</evidence>
<evidence type="ECO:0000256" key="1">
    <source>
        <dbReference type="ARBA" id="ARBA00011353"/>
    </source>
</evidence>
<organism evidence="5 6">
    <name type="scientific">Exophiala bonariae</name>
    <dbReference type="NCBI Taxonomy" id="1690606"/>
    <lineage>
        <taxon>Eukaryota</taxon>
        <taxon>Fungi</taxon>
        <taxon>Dikarya</taxon>
        <taxon>Ascomycota</taxon>
        <taxon>Pezizomycotina</taxon>
        <taxon>Eurotiomycetes</taxon>
        <taxon>Chaetothyriomycetidae</taxon>
        <taxon>Chaetothyriales</taxon>
        <taxon>Herpotrichiellaceae</taxon>
        <taxon>Exophiala</taxon>
    </lineage>
</organism>
<feature type="transmembrane region" description="Helical" evidence="3">
    <location>
        <begin position="68"/>
        <end position="92"/>
    </location>
</feature>
<name>A0AAV9NGA7_9EURO</name>
<dbReference type="GO" id="GO:0006338">
    <property type="term" value="P:chromatin remodeling"/>
    <property type="evidence" value="ECO:0007669"/>
    <property type="project" value="UniProtKB-ARBA"/>
</dbReference>
<dbReference type="Gene3D" id="2.40.50.40">
    <property type="match status" value="2"/>
</dbReference>
<dbReference type="SUPFAM" id="SSF54160">
    <property type="entry name" value="Chromo domain-like"/>
    <property type="match status" value="2"/>
</dbReference>
<dbReference type="PANTHER" id="PTHR42069">
    <property type="entry name" value="HYPHAL ANASTAMOSIS-8 PROTEIN"/>
    <property type="match status" value="1"/>
</dbReference>
<dbReference type="InterPro" id="IPR000953">
    <property type="entry name" value="Chromo/chromo_shadow_dom"/>
</dbReference>
<comment type="subunit">
    <text evidence="1">Component of the NuA4 histone acetyltransferase complex.</text>
</comment>
<keyword evidence="3" id="KW-0472">Membrane</keyword>
<feature type="transmembrane region" description="Helical" evidence="3">
    <location>
        <begin position="210"/>
        <end position="236"/>
    </location>
</feature>
<dbReference type="AlphaFoldDB" id="A0AAV9NGA7"/>
<dbReference type="Proteomes" id="UP001358417">
    <property type="component" value="Unassembled WGS sequence"/>
</dbReference>
<dbReference type="EMBL" id="JAVRRD010000007">
    <property type="protein sequence ID" value="KAK5056584.1"/>
    <property type="molecule type" value="Genomic_DNA"/>
</dbReference>
<dbReference type="Pfam" id="PF00385">
    <property type="entry name" value="Chromo"/>
    <property type="match status" value="2"/>
</dbReference>
<keyword evidence="6" id="KW-1185">Reference proteome</keyword>
<protein>
    <recommendedName>
        <fullName evidence="4">Chromo domain-containing protein</fullName>
    </recommendedName>
</protein>
<dbReference type="GeneID" id="89980263"/>
<feature type="transmembrane region" description="Helical" evidence="3">
    <location>
        <begin position="150"/>
        <end position="170"/>
    </location>
</feature>